<feature type="compositionally biased region" description="Acidic residues" evidence="1">
    <location>
        <begin position="48"/>
        <end position="57"/>
    </location>
</feature>
<comment type="caution">
    <text evidence="2">The sequence shown here is derived from an EMBL/GenBank/DDBJ whole genome shotgun (WGS) entry which is preliminary data.</text>
</comment>
<feature type="compositionally biased region" description="Polar residues" evidence="1">
    <location>
        <begin position="26"/>
        <end position="37"/>
    </location>
</feature>
<name>A0A438HSA2_VITVI</name>
<sequence length="57" mass="6183">MLTTQAQHTAILRQLQHHFDLPSVAEHSTPTTAVPHSQATEPQAPLEEATEEAEPSA</sequence>
<feature type="region of interest" description="Disordered" evidence="1">
    <location>
        <begin position="21"/>
        <end position="57"/>
    </location>
</feature>
<protein>
    <submittedName>
        <fullName evidence="2">Uncharacterized protein</fullName>
    </submittedName>
</protein>
<evidence type="ECO:0000313" key="2">
    <source>
        <dbReference type="EMBL" id="RVW87332.1"/>
    </source>
</evidence>
<evidence type="ECO:0000313" key="3">
    <source>
        <dbReference type="Proteomes" id="UP000288805"/>
    </source>
</evidence>
<feature type="compositionally biased region" description="Low complexity" evidence="1">
    <location>
        <begin position="38"/>
        <end position="47"/>
    </location>
</feature>
<dbReference type="EMBL" id="QGNW01000185">
    <property type="protein sequence ID" value="RVW87332.1"/>
    <property type="molecule type" value="Genomic_DNA"/>
</dbReference>
<organism evidence="2 3">
    <name type="scientific">Vitis vinifera</name>
    <name type="common">Grape</name>
    <dbReference type="NCBI Taxonomy" id="29760"/>
    <lineage>
        <taxon>Eukaryota</taxon>
        <taxon>Viridiplantae</taxon>
        <taxon>Streptophyta</taxon>
        <taxon>Embryophyta</taxon>
        <taxon>Tracheophyta</taxon>
        <taxon>Spermatophyta</taxon>
        <taxon>Magnoliopsida</taxon>
        <taxon>eudicotyledons</taxon>
        <taxon>Gunneridae</taxon>
        <taxon>Pentapetalae</taxon>
        <taxon>rosids</taxon>
        <taxon>Vitales</taxon>
        <taxon>Vitaceae</taxon>
        <taxon>Viteae</taxon>
        <taxon>Vitis</taxon>
    </lineage>
</organism>
<gene>
    <name evidence="2" type="ORF">CK203_037218</name>
</gene>
<accession>A0A438HSA2</accession>
<evidence type="ECO:0000256" key="1">
    <source>
        <dbReference type="SAM" id="MobiDB-lite"/>
    </source>
</evidence>
<reference evidence="2 3" key="1">
    <citation type="journal article" date="2018" name="PLoS Genet.">
        <title>Population sequencing reveals clonal diversity and ancestral inbreeding in the grapevine cultivar Chardonnay.</title>
        <authorList>
            <person name="Roach M.J."/>
            <person name="Johnson D.L."/>
            <person name="Bohlmann J."/>
            <person name="van Vuuren H.J."/>
            <person name="Jones S.J."/>
            <person name="Pretorius I.S."/>
            <person name="Schmidt S.A."/>
            <person name="Borneman A.R."/>
        </authorList>
    </citation>
    <scope>NUCLEOTIDE SEQUENCE [LARGE SCALE GENOMIC DNA]</scope>
    <source>
        <strain evidence="3">cv. Chardonnay</strain>
        <tissue evidence="2">Leaf</tissue>
    </source>
</reference>
<dbReference type="Proteomes" id="UP000288805">
    <property type="component" value="Unassembled WGS sequence"/>
</dbReference>
<dbReference type="AlphaFoldDB" id="A0A438HSA2"/>
<proteinExistence type="predicted"/>